<evidence type="ECO:0000313" key="3">
    <source>
        <dbReference type="EMBL" id="MBA4866892.1"/>
    </source>
</evidence>
<dbReference type="GO" id="GO:0005524">
    <property type="term" value="F:ATP binding"/>
    <property type="evidence" value="ECO:0007669"/>
    <property type="project" value="UniProtKB-KW"/>
</dbReference>
<keyword evidence="4" id="KW-1185">Reference proteome</keyword>
<dbReference type="SUPFAM" id="SSF55874">
    <property type="entry name" value="ATPase domain of HSP90 chaperone/DNA topoisomerase II/histidine kinase"/>
    <property type="match status" value="1"/>
</dbReference>
<protein>
    <submittedName>
        <fullName evidence="3">ATP-binding protein</fullName>
    </submittedName>
</protein>
<dbReference type="Pfam" id="PF13581">
    <property type="entry name" value="HATPase_c_2"/>
    <property type="match status" value="1"/>
</dbReference>
<feature type="domain" description="Histidine kinase/HSP90-like ATPase" evidence="2">
    <location>
        <begin position="15"/>
        <end position="120"/>
    </location>
</feature>
<dbReference type="PANTHER" id="PTHR35526">
    <property type="entry name" value="ANTI-SIGMA-F FACTOR RSBW-RELATED"/>
    <property type="match status" value="1"/>
</dbReference>
<evidence type="ECO:0000313" key="4">
    <source>
        <dbReference type="Proteomes" id="UP000586976"/>
    </source>
</evidence>
<keyword evidence="3" id="KW-0067">ATP-binding</keyword>
<gene>
    <name evidence="3" type="ORF">H1V43_37480</name>
</gene>
<dbReference type="PANTHER" id="PTHR35526:SF3">
    <property type="entry name" value="ANTI-SIGMA-F FACTOR RSBW"/>
    <property type="match status" value="1"/>
</dbReference>
<dbReference type="Gene3D" id="3.30.565.10">
    <property type="entry name" value="Histidine kinase-like ATPase, C-terminal domain"/>
    <property type="match status" value="1"/>
</dbReference>
<dbReference type="RefSeq" id="WP_181868234.1">
    <property type="nucleotide sequence ID" value="NZ_JACEQY010000079.1"/>
</dbReference>
<evidence type="ECO:0000256" key="1">
    <source>
        <dbReference type="ARBA" id="ARBA00022527"/>
    </source>
</evidence>
<sequence>MKSGISSRQFTQLLSATPRGARLARLLAVQQLGEWGWPPSSAVSESTALVVGELAANAVAHGRVKGRGFRLTLTVEASGTLRIEVTDPRGDRRPLVRRTASPTDETGRGLLLVDALAARWGSAPWPPSGKVVWAEIDLS</sequence>
<evidence type="ECO:0000259" key="2">
    <source>
        <dbReference type="Pfam" id="PF13581"/>
    </source>
</evidence>
<comment type="caution">
    <text evidence="3">The sequence shown here is derived from an EMBL/GenBank/DDBJ whole genome shotgun (WGS) entry which is preliminary data.</text>
</comment>
<dbReference type="InterPro" id="IPR003594">
    <property type="entry name" value="HATPase_dom"/>
</dbReference>
<accession>A0A7W2D8S9</accession>
<organism evidence="3 4">
    <name type="scientific">Streptomyces himalayensis subsp. aureolus</name>
    <dbReference type="NCBI Taxonomy" id="2758039"/>
    <lineage>
        <taxon>Bacteria</taxon>
        <taxon>Bacillati</taxon>
        <taxon>Actinomycetota</taxon>
        <taxon>Actinomycetes</taxon>
        <taxon>Kitasatosporales</taxon>
        <taxon>Streptomycetaceae</taxon>
        <taxon>Streptomyces</taxon>
        <taxon>Streptomyces himalayensis</taxon>
    </lineage>
</organism>
<proteinExistence type="predicted"/>
<name>A0A7W2D8S9_9ACTN</name>
<dbReference type="EMBL" id="JACEQY010000079">
    <property type="protein sequence ID" value="MBA4866892.1"/>
    <property type="molecule type" value="Genomic_DNA"/>
</dbReference>
<dbReference type="InterPro" id="IPR050267">
    <property type="entry name" value="Anti-sigma-factor_SerPK"/>
</dbReference>
<dbReference type="GO" id="GO:0004674">
    <property type="term" value="F:protein serine/threonine kinase activity"/>
    <property type="evidence" value="ECO:0007669"/>
    <property type="project" value="UniProtKB-KW"/>
</dbReference>
<keyword evidence="1" id="KW-0723">Serine/threonine-protein kinase</keyword>
<dbReference type="InterPro" id="IPR036890">
    <property type="entry name" value="HATPase_C_sf"/>
</dbReference>
<keyword evidence="1" id="KW-0808">Transferase</keyword>
<reference evidence="3 4" key="1">
    <citation type="submission" date="2020-07" db="EMBL/GenBank/DDBJ databases">
        <title>Streptomyces isolated from Indian soil.</title>
        <authorList>
            <person name="Mandal S."/>
            <person name="Maiti P.K."/>
        </authorList>
    </citation>
    <scope>NUCLEOTIDE SEQUENCE [LARGE SCALE GENOMIC DNA]</scope>
    <source>
        <strain evidence="3 4">PSKA54</strain>
    </source>
</reference>
<keyword evidence="1" id="KW-0418">Kinase</keyword>
<dbReference type="AlphaFoldDB" id="A0A7W2D8S9"/>
<dbReference type="Proteomes" id="UP000586976">
    <property type="component" value="Unassembled WGS sequence"/>
</dbReference>
<keyword evidence="3" id="KW-0547">Nucleotide-binding</keyword>
<dbReference type="CDD" id="cd16936">
    <property type="entry name" value="HATPase_RsbW-like"/>
    <property type="match status" value="1"/>
</dbReference>